<name>A0AAD7ZMD7_DIPPU</name>
<comment type="caution">
    <text evidence="1">The sequence shown here is derived from an EMBL/GenBank/DDBJ whole genome shotgun (WGS) entry which is preliminary data.</text>
</comment>
<accession>A0AAD7ZMD7</accession>
<proteinExistence type="predicted"/>
<reference evidence="1" key="1">
    <citation type="journal article" date="2023" name="IScience">
        <title>Live-bearing cockroach genome reveals convergent evolutionary mechanisms linked to viviparity in insects and beyond.</title>
        <authorList>
            <person name="Fouks B."/>
            <person name="Harrison M.C."/>
            <person name="Mikhailova A.A."/>
            <person name="Marchal E."/>
            <person name="English S."/>
            <person name="Carruthers M."/>
            <person name="Jennings E.C."/>
            <person name="Chiamaka E.L."/>
            <person name="Frigard R.A."/>
            <person name="Pippel M."/>
            <person name="Attardo G.M."/>
            <person name="Benoit J.B."/>
            <person name="Bornberg-Bauer E."/>
            <person name="Tobe S.S."/>
        </authorList>
    </citation>
    <scope>NUCLEOTIDE SEQUENCE</scope>
    <source>
        <strain evidence="1">Stay&amp;Tobe</strain>
    </source>
</reference>
<dbReference type="EMBL" id="JASPKZ010007614">
    <property type="protein sequence ID" value="KAJ9583340.1"/>
    <property type="molecule type" value="Genomic_DNA"/>
</dbReference>
<reference evidence="1" key="2">
    <citation type="submission" date="2023-05" db="EMBL/GenBank/DDBJ databases">
        <authorList>
            <person name="Fouks B."/>
        </authorList>
    </citation>
    <scope>NUCLEOTIDE SEQUENCE</scope>
    <source>
        <strain evidence="1">Stay&amp;Tobe</strain>
        <tissue evidence="1">Testes</tissue>
    </source>
</reference>
<sequence length="95" mass="11380">YWHQRFLSLVDRSQLKIDDFTTSHIYSQAIKRLMDPNLVCGAQRTTYNLSNTLRSDLELRYIIIFYEYGRDKFIMVTKNATSSTIQHDIRLFRNI</sequence>
<protein>
    <submittedName>
        <fullName evidence="1">Uncharacterized protein</fullName>
    </submittedName>
</protein>
<organism evidence="1 2">
    <name type="scientific">Diploptera punctata</name>
    <name type="common">Pacific beetle cockroach</name>
    <dbReference type="NCBI Taxonomy" id="6984"/>
    <lineage>
        <taxon>Eukaryota</taxon>
        <taxon>Metazoa</taxon>
        <taxon>Ecdysozoa</taxon>
        <taxon>Arthropoda</taxon>
        <taxon>Hexapoda</taxon>
        <taxon>Insecta</taxon>
        <taxon>Pterygota</taxon>
        <taxon>Neoptera</taxon>
        <taxon>Polyneoptera</taxon>
        <taxon>Dictyoptera</taxon>
        <taxon>Blattodea</taxon>
        <taxon>Blaberoidea</taxon>
        <taxon>Blaberidae</taxon>
        <taxon>Diplopterinae</taxon>
        <taxon>Diploptera</taxon>
    </lineage>
</organism>
<keyword evidence="2" id="KW-1185">Reference proteome</keyword>
<feature type="non-terminal residue" evidence="1">
    <location>
        <position position="95"/>
    </location>
</feature>
<evidence type="ECO:0000313" key="1">
    <source>
        <dbReference type="EMBL" id="KAJ9583340.1"/>
    </source>
</evidence>
<evidence type="ECO:0000313" key="2">
    <source>
        <dbReference type="Proteomes" id="UP001233999"/>
    </source>
</evidence>
<dbReference type="AlphaFoldDB" id="A0AAD7ZMD7"/>
<feature type="non-terminal residue" evidence="1">
    <location>
        <position position="1"/>
    </location>
</feature>
<gene>
    <name evidence="1" type="ORF">L9F63_022302</name>
</gene>
<dbReference type="Proteomes" id="UP001233999">
    <property type="component" value="Unassembled WGS sequence"/>
</dbReference>